<keyword evidence="3" id="KW-0677">Repeat</keyword>
<name>A0A3D9CVH9_9FLAO</name>
<dbReference type="AlphaFoldDB" id="A0A3D9CVH9"/>
<evidence type="ECO:0000256" key="2">
    <source>
        <dbReference type="ARBA" id="ARBA00022679"/>
    </source>
</evidence>
<organism evidence="7 8">
    <name type="scientific">Epilithonimonas hispanica</name>
    <dbReference type="NCBI Taxonomy" id="358687"/>
    <lineage>
        <taxon>Bacteria</taxon>
        <taxon>Pseudomonadati</taxon>
        <taxon>Bacteroidota</taxon>
        <taxon>Flavobacteriia</taxon>
        <taxon>Flavobacteriales</taxon>
        <taxon>Weeksellaceae</taxon>
        <taxon>Chryseobacterium group</taxon>
        <taxon>Epilithonimonas</taxon>
    </lineage>
</organism>
<evidence type="ECO:0000256" key="4">
    <source>
        <dbReference type="ARBA" id="ARBA00023315"/>
    </source>
</evidence>
<evidence type="ECO:0000259" key="6">
    <source>
        <dbReference type="SMART" id="SM01266"/>
    </source>
</evidence>
<feature type="domain" description="Maltose/galactoside acetyltransferase" evidence="6">
    <location>
        <begin position="7"/>
        <end position="61"/>
    </location>
</feature>
<accession>A0A3D9CVH9</accession>
<keyword evidence="2 5" id="KW-0808">Transferase</keyword>
<sequence length="186" mass="20588">MNNLNEKQKMLSGEMYDAGDATLVKERQKCKDLCFEYNHIPPSKLKERKALIKRLFGKTEKMFHIEQPFYCDYGYNIEIGENFYTNHNVVILDCAKVTFGDNVFIAPNCGFYTAGHPLDAETRNKGLEDAKPITIGNNVWIGGNCTILPGVTIGDNAVIGAGSVVTKDIPANVLAIGNPCKVIKEI</sequence>
<dbReference type="SUPFAM" id="SSF51161">
    <property type="entry name" value="Trimeric LpxA-like enzymes"/>
    <property type="match status" value="1"/>
</dbReference>
<dbReference type="InterPro" id="IPR001451">
    <property type="entry name" value="Hexapep"/>
</dbReference>
<evidence type="ECO:0000256" key="1">
    <source>
        <dbReference type="ARBA" id="ARBA00007274"/>
    </source>
</evidence>
<proteinExistence type="inferred from homology"/>
<dbReference type="PANTHER" id="PTHR43017">
    <property type="entry name" value="GALACTOSIDE O-ACETYLTRANSFERASE"/>
    <property type="match status" value="1"/>
</dbReference>
<dbReference type="CDD" id="cd03357">
    <property type="entry name" value="LbH_MAT_GAT"/>
    <property type="match status" value="1"/>
</dbReference>
<protein>
    <recommendedName>
        <fullName evidence="5">Acetyltransferase</fullName>
        <ecNumber evidence="5">2.3.1.-</ecNumber>
    </recommendedName>
</protein>
<dbReference type="SMART" id="SM01266">
    <property type="entry name" value="Mac"/>
    <property type="match status" value="1"/>
</dbReference>
<comment type="caution">
    <text evidence="7">The sequence shown here is derived from an EMBL/GenBank/DDBJ whole genome shotgun (WGS) entry which is preliminary data.</text>
</comment>
<evidence type="ECO:0000313" key="8">
    <source>
        <dbReference type="Proteomes" id="UP000256326"/>
    </source>
</evidence>
<dbReference type="EMBL" id="QNUG01000025">
    <property type="protein sequence ID" value="REC69780.1"/>
    <property type="molecule type" value="Genomic_DNA"/>
</dbReference>
<dbReference type="Proteomes" id="UP000256326">
    <property type="component" value="Unassembled WGS sequence"/>
</dbReference>
<dbReference type="GO" id="GO:0008870">
    <property type="term" value="F:galactoside O-acetyltransferase activity"/>
    <property type="evidence" value="ECO:0007669"/>
    <property type="project" value="TreeGrafter"/>
</dbReference>
<reference evidence="7 8" key="1">
    <citation type="journal article" date="2006" name="Int. J. Syst. Evol. Microbiol.">
        <title>Chryseobacterium hispanicum sp. nov., isolated from the drinking water distribution system of Sevilla, Spain.</title>
        <authorList>
            <person name="Gallego V."/>
            <person name="Garcia M.T."/>
            <person name="Ventosa A."/>
        </authorList>
    </citation>
    <scope>NUCLEOTIDE SEQUENCE [LARGE SCALE GENOMIC DNA]</scope>
    <source>
        <strain evidence="7 8">KCTC 22104</strain>
    </source>
</reference>
<evidence type="ECO:0000256" key="3">
    <source>
        <dbReference type="ARBA" id="ARBA00022737"/>
    </source>
</evidence>
<dbReference type="OrthoDB" id="9812571at2"/>
<dbReference type="Pfam" id="PF00132">
    <property type="entry name" value="Hexapep"/>
    <property type="match status" value="1"/>
</dbReference>
<comment type="similarity">
    <text evidence="1 5">Belongs to the transferase hexapeptide repeat family.</text>
</comment>
<evidence type="ECO:0000256" key="5">
    <source>
        <dbReference type="RuleBase" id="RU367021"/>
    </source>
</evidence>
<dbReference type="FunFam" id="2.160.10.10:FF:000008">
    <property type="entry name" value="Maltose O-acetyltransferase"/>
    <property type="match status" value="1"/>
</dbReference>
<dbReference type="PANTHER" id="PTHR43017:SF1">
    <property type="entry name" value="ACETYLTRANSFERASE YJL218W-RELATED"/>
    <property type="match status" value="1"/>
</dbReference>
<dbReference type="Pfam" id="PF12464">
    <property type="entry name" value="Mac"/>
    <property type="match status" value="1"/>
</dbReference>
<dbReference type="EC" id="2.3.1.-" evidence="5"/>
<evidence type="ECO:0000313" key="7">
    <source>
        <dbReference type="EMBL" id="REC69780.1"/>
    </source>
</evidence>
<dbReference type="InterPro" id="IPR011004">
    <property type="entry name" value="Trimer_LpxA-like_sf"/>
</dbReference>
<keyword evidence="4 5" id="KW-0012">Acyltransferase</keyword>
<dbReference type="InterPro" id="IPR039369">
    <property type="entry name" value="LacA-like"/>
</dbReference>
<keyword evidence="8" id="KW-1185">Reference proteome</keyword>
<dbReference type="Gene3D" id="2.160.10.10">
    <property type="entry name" value="Hexapeptide repeat proteins"/>
    <property type="match status" value="1"/>
</dbReference>
<dbReference type="RefSeq" id="WP_116035703.1">
    <property type="nucleotide sequence ID" value="NZ_JBHLVV010000027.1"/>
</dbReference>
<dbReference type="InterPro" id="IPR024688">
    <property type="entry name" value="Mac_dom"/>
</dbReference>
<gene>
    <name evidence="7" type="ORF">DRF58_11875</name>
</gene>